<dbReference type="RefSeq" id="WP_192750881.1">
    <property type="nucleotide sequence ID" value="NZ_BAABJL010000109.1"/>
</dbReference>
<dbReference type="AlphaFoldDB" id="A0A927N0Q8"/>
<dbReference type="GO" id="GO:0008883">
    <property type="term" value="F:glutamyl-tRNA reductase activity"/>
    <property type="evidence" value="ECO:0007669"/>
    <property type="project" value="UniProtKB-UniRule"/>
</dbReference>
<feature type="domain" description="Glutamyl-tRNA reductase N-terminal" evidence="17">
    <location>
        <begin position="6"/>
        <end position="156"/>
    </location>
</feature>
<accession>A0A927N0Q8</accession>
<feature type="domain" description="Tetrapyrrole biosynthesis glutamyl-tRNA reductase dimerisation" evidence="15">
    <location>
        <begin position="319"/>
        <end position="417"/>
    </location>
</feature>
<dbReference type="Gene3D" id="3.40.50.720">
    <property type="entry name" value="NAD(P)-binding Rossmann-like Domain"/>
    <property type="match status" value="1"/>
</dbReference>
<evidence type="ECO:0000256" key="14">
    <source>
        <dbReference type="SAM" id="MobiDB-lite"/>
    </source>
</evidence>
<feature type="binding site" evidence="8 10">
    <location>
        <begin position="49"/>
        <end position="52"/>
    </location>
    <ligand>
        <name>substrate</name>
    </ligand>
</feature>
<protein>
    <recommendedName>
        <fullName evidence="3 8">Glutamyl-tRNA reductase</fullName>
        <shortName evidence="8">GluTR</shortName>
        <ecNumber evidence="3 8">1.2.1.70</ecNumber>
    </recommendedName>
</protein>
<evidence type="ECO:0000256" key="1">
    <source>
        <dbReference type="ARBA" id="ARBA00005059"/>
    </source>
</evidence>
<dbReference type="InterPro" id="IPR015896">
    <property type="entry name" value="4pyrrol_synth_GluRdtase_dimer"/>
</dbReference>
<evidence type="ECO:0000259" key="16">
    <source>
        <dbReference type="Pfam" id="PF01488"/>
    </source>
</evidence>
<evidence type="ECO:0000256" key="7">
    <source>
        <dbReference type="ARBA" id="ARBA00047464"/>
    </source>
</evidence>
<keyword evidence="6 8" id="KW-0627">Porphyrin biosynthesis</keyword>
<name>A0A927N0Q8_9ACTN</name>
<organism evidence="18 19">
    <name type="scientific">Actinopolymorpha pittospori</name>
    <dbReference type="NCBI Taxonomy" id="648752"/>
    <lineage>
        <taxon>Bacteria</taxon>
        <taxon>Bacillati</taxon>
        <taxon>Actinomycetota</taxon>
        <taxon>Actinomycetes</taxon>
        <taxon>Propionibacteriales</taxon>
        <taxon>Actinopolymorphaceae</taxon>
        <taxon>Actinopolymorpha</taxon>
    </lineage>
</organism>
<dbReference type="NCBIfam" id="NF000744">
    <property type="entry name" value="PRK00045.1-3"/>
    <property type="match status" value="1"/>
</dbReference>
<dbReference type="PANTHER" id="PTHR43013:SF1">
    <property type="entry name" value="GLUTAMYL-TRNA REDUCTASE"/>
    <property type="match status" value="1"/>
</dbReference>
<dbReference type="GO" id="GO:0050661">
    <property type="term" value="F:NADP binding"/>
    <property type="evidence" value="ECO:0007669"/>
    <property type="project" value="InterPro"/>
</dbReference>
<evidence type="ECO:0000256" key="10">
    <source>
        <dbReference type="PIRSR" id="PIRSR000445-2"/>
    </source>
</evidence>
<evidence type="ECO:0000313" key="18">
    <source>
        <dbReference type="EMBL" id="MBE1606822.1"/>
    </source>
</evidence>
<feature type="binding site" evidence="8 10">
    <location>
        <position position="120"/>
    </location>
    <ligand>
        <name>substrate</name>
    </ligand>
</feature>
<feature type="domain" description="Quinate/shikimate 5-dehydrogenase/glutamyl-tRNA reductase" evidence="16">
    <location>
        <begin position="175"/>
        <end position="302"/>
    </location>
</feature>
<evidence type="ECO:0000256" key="5">
    <source>
        <dbReference type="ARBA" id="ARBA00023002"/>
    </source>
</evidence>
<dbReference type="InterPro" id="IPR006151">
    <property type="entry name" value="Shikm_DH/Glu-tRNA_Rdtase"/>
</dbReference>
<dbReference type="InterPro" id="IPR036453">
    <property type="entry name" value="GluRdtase_dimer_dom_sf"/>
</dbReference>
<dbReference type="Pfam" id="PF05201">
    <property type="entry name" value="GlutR_N"/>
    <property type="match status" value="1"/>
</dbReference>
<evidence type="ECO:0000256" key="4">
    <source>
        <dbReference type="ARBA" id="ARBA00022857"/>
    </source>
</evidence>
<keyword evidence="4 8" id="KW-0521">NADP</keyword>
<dbReference type="GO" id="GO:0019353">
    <property type="term" value="P:protoporphyrinogen IX biosynthetic process from glutamate"/>
    <property type="evidence" value="ECO:0007669"/>
    <property type="project" value="TreeGrafter"/>
</dbReference>
<comment type="subunit">
    <text evidence="8">Homodimer.</text>
</comment>
<reference evidence="18" key="1">
    <citation type="submission" date="2020-10" db="EMBL/GenBank/DDBJ databases">
        <title>Sequencing the genomes of 1000 actinobacteria strains.</title>
        <authorList>
            <person name="Klenk H.-P."/>
        </authorList>
    </citation>
    <scope>NUCLEOTIDE SEQUENCE</scope>
    <source>
        <strain evidence="18">DSM 45354</strain>
    </source>
</reference>
<evidence type="ECO:0000256" key="9">
    <source>
        <dbReference type="PIRSR" id="PIRSR000445-1"/>
    </source>
</evidence>
<dbReference type="PANTHER" id="PTHR43013">
    <property type="entry name" value="GLUTAMYL-TRNA REDUCTASE"/>
    <property type="match status" value="1"/>
</dbReference>
<evidence type="ECO:0000313" key="19">
    <source>
        <dbReference type="Proteomes" id="UP000638648"/>
    </source>
</evidence>
<feature type="binding site" evidence="8 10">
    <location>
        <begin position="114"/>
        <end position="116"/>
    </location>
    <ligand>
        <name>substrate</name>
    </ligand>
</feature>
<dbReference type="NCBIfam" id="TIGR01035">
    <property type="entry name" value="hemA"/>
    <property type="match status" value="1"/>
</dbReference>
<dbReference type="HAMAP" id="MF_00087">
    <property type="entry name" value="Glu_tRNA_reductase"/>
    <property type="match status" value="1"/>
</dbReference>
<dbReference type="Pfam" id="PF01488">
    <property type="entry name" value="Shikimate_DH"/>
    <property type="match status" value="1"/>
</dbReference>
<feature type="binding site" evidence="8 11">
    <location>
        <begin position="189"/>
        <end position="194"/>
    </location>
    <ligand>
        <name>NADP(+)</name>
        <dbReference type="ChEBI" id="CHEBI:58349"/>
    </ligand>
</feature>
<dbReference type="InterPro" id="IPR036291">
    <property type="entry name" value="NAD(P)-bd_dom_sf"/>
</dbReference>
<dbReference type="Gene3D" id="3.30.460.30">
    <property type="entry name" value="Glutamyl-tRNA reductase, N-terminal domain"/>
    <property type="match status" value="1"/>
</dbReference>
<dbReference type="SUPFAM" id="SSF69742">
    <property type="entry name" value="Glutamyl tRNA-reductase catalytic, N-terminal domain"/>
    <property type="match status" value="1"/>
</dbReference>
<evidence type="ECO:0000256" key="11">
    <source>
        <dbReference type="PIRSR" id="PIRSR000445-3"/>
    </source>
</evidence>
<comment type="caution">
    <text evidence="18">The sequence shown here is derived from an EMBL/GenBank/DDBJ whole genome shotgun (WGS) entry which is preliminary data.</text>
</comment>
<evidence type="ECO:0000259" key="17">
    <source>
        <dbReference type="Pfam" id="PF05201"/>
    </source>
</evidence>
<keyword evidence="19" id="KW-1185">Reference proteome</keyword>
<keyword evidence="5 8" id="KW-0560">Oxidoreductase</keyword>
<dbReference type="FunFam" id="3.30.460.30:FF:000001">
    <property type="entry name" value="Glutamyl-tRNA reductase"/>
    <property type="match status" value="1"/>
</dbReference>
<dbReference type="InterPro" id="IPR015895">
    <property type="entry name" value="4pyrrol_synth_GluRdtase_N"/>
</dbReference>
<comment type="domain">
    <text evidence="8">Possesses an unusual extended V-shaped dimeric structure with each monomer consisting of three distinct domains arranged along a curved 'spinal' alpha-helix. The N-terminal catalytic domain specifically recognizes the glutamate moiety of the substrate. The second domain is the NADPH-binding domain, and the third C-terminal domain is responsible for dimerization.</text>
</comment>
<dbReference type="EC" id="1.2.1.70" evidence="3 8"/>
<sequence>MSILVVGISHRGAPVELLERVVPAPETLDKFLVDAVACHHVAAAVVLSTCNRVEIYAEVERFHGGVEELAELFARHSGVSAAELTPHLYVRYEDGAVSHLFSVVCGLDSMVVGETQILGQAKAALRNAQDAETVGSVLNGIFQRALRVGKRAHTETELGRAGRSVVTAALGQATGVLGDLTGRTALVVGAGSMSALAAITLRRDYGAEVVIANRTPARARRVAEQVEGKAVAMSDLPAALAAADVVVSCTGAVGTVLSAELLGAAVRDRGGEPLVVCDLAMPRDVEASAGELPGLTLIDLASLAGSVDDGGTGADVEAVRAIVAAEVADFAATRRAATVAPTVVALRSMAAEVVDAELRRLTSRVPHLDPQARDEVAKTVRRVVDKLLHAPTIRVKELAEQTVETSYTDALRELFALDLSALEALSSAEPVEPAQPDTPVQPESRRADRIQGGSSA</sequence>
<feature type="binding site" evidence="8 10">
    <location>
        <position position="109"/>
    </location>
    <ligand>
        <name>substrate</name>
    </ligand>
</feature>
<feature type="site" description="Important for activity" evidence="8 12">
    <location>
        <position position="99"/>
    </location>
</feature>
<feature type="active site" description="Nucleophile" evidence="8 9">
    <location>
        <position position="50"/>
    </location>
</feature>
<evidence type="ECO:0000256" key="3">
    <source>
        <dbReference type="ARBA" id="ARBA00012970"/>
    </source>
</evidence>
<comment type="catalytic activity">
    <reaction evidence="7 8 13">
        <text>(S)-4-amino-5-oxopentanoate + tRNA(Glu) + NADP(+) = L-glutamyl-tRNA(Glu) + NADPH + H(+)</text>
        <dbReference type="Rhea" id="RHEA:12344"/>
        <dbReference type="Rhea" id="RHEA-COMP:9663"/>
        <dbReference type="Rhea" id="RHEA-COMP:9680"/>
        <dbReference type="ChEBI" id="CHEBI:15378"/>
        <dbReference type="ChEBI" id="CHEBI:57501"/>
        <dbReference type="ChEBI" id="CHEBI:57783"/>
        <dbReference type="ChEBI" id="CHEBI:58349"/>
        <dbReference type="ChEBI" id="CHEBI:78442"/>
        <dbReference type="ChEBI" id="CHEBI:78520"/>
        <dbReference type="EC" id="1.2.1.70"/>
    </reaction>
</comment>
<dbReference type="CDD" id="cd05213">
    <property type="entry name" value="NAD_bind_Glutamyl_tRNA_reduct"/>
    <property type="match status" value="1"/>
</dbReference>
<comment type="similarity">
    <text evidence="2 8 13">Belongs to the glutamyl-tRNA reductase family.</text>
</comment>
<dbReference type="Pfam" id="PF00745">
    <property type="entry name" value="GlutR_dimer"/>
    <property type="match status" value="1"/>
</dbReference>
<evidence type="ECO:0000256" key="2">
    <source>
        <dbReference type="ARBA" id="ARBA00005916"/>
    </source>
</evidence>
<evidence type="ECO:0000256" key="12">
    <source>
        <dbReference type="PIRSR" id="PIRSR000445-4"/>
    </source>
</evidence>
<evidence type="ECO:0000256" key="13">
    <source>
        <dbReference type="RuleBase" id="RU000584"/>
    </source>
</evidence>
<evidence type="ECO:0000259" key="15">
    <source>
        <dbReference type="Pfam" id="PF00745"/>
    </source>
</evidence>
<feature type="region of interest" description="Disordered" evidence="14">
    <location>
        <begin position="426"/>
        <end position="456"/>
    </location>
</feature>
<gene>
    <name evidence="8" type="primary">hemA</name>
    <name evidence="18" type="ORF">HEB94_003670</name>
</gene>
<comment type="miscellaneous">
    <text evidence="8">During catalysis, the active site Cys acts as a nucleophile attacking the alpha-carbonyl group of tRNA-bound glutamate with the formation of a thioester intermediate between enzyme and glutamate, and the concomitant release of tRNA(Glu). The thioester intermediate is finally reduced by direct hydride transfer from NADPH, to form the product GSA.</text>
</comment>
<evidence type="ECO:0000256" key="8">
    <source>
        <dbReference type="HAMAP-Rule" id="MF_00087"/>
    </source>
</evidence>
<dbReference type="Proteomes" id="UP000638648">
    <property type="component" value="Unassembled WGS sequence"/>
</dbReference>
<dbReference type="EMBL" id="JADBEM010000001">
    <property type="protein sequence ID" value="MBE1606822.1"/>
    <property type="molecule type" value="Genomic_DNA"/>
</dbReference>
<comment type="pathway">
    <text evidence="1 8 13">Porphyrin-containing compound metabolism; protoporphyrin-IX biosynthesis; 5-aminolevulinate from L-glutamyl-tRNA(Glu): step 1/2.</text>
</comment>
<dbReference type="PIRSF" id="PIRSF000445">
    <property type="entry name" value="4pyrrol_synth_GluRdtase"/>
    <property type="match status" value="1"/>
</dbReference>
<proteinExistence type="inferred from homology"/>
<dbReference type="InterPro" id="IPR000343">
    <property type="entry name" value="4pyrrol_synth_GluRdtase"/>
</dbReference>
<dbReference type="InterPro" id="IPR036343">
    <property type="entry name" value="GluRdtase_N_sf"/>
</dbReference>
<comment type="function">
    <text evidence="8">Catalyzes the NADPH-dependent reduction of glutamyl-tRNA(Glu) to glutamate 1-semialdehyde (GSA).</text>
</comment>
<evidence type="ECO:0000256" key="6">
    <source>
        <dbReference type="ARBA" id="ARBA00023244"/>
    </source>
</evidence>
<dbReference type="SUPFAM" id="SSF69075">
    <property type="entry name" value="Glutamyl tRNA-reductase dimerization domain"/>
    <property type="match status" value="1"/>
</dbReference>
<dbReference type="SUPFAM" id="SSF51735">
    <property type="entry name" value="NAD(P)-binding Rossmann-fold domains"/>
    <property type="match status" value="1"/>
</dbReference>